<dbReference type="EMBL" id="CM045758">
    <property type="protein sequence ID" value="KAI8029678.1"/>
    <property type="molecule type" value="Genomic_DNA"/>
</dbReference>
<name>A0ACC0IWZ7_9ERIC</name>
<reference evidence="1 2" key="1">
    <citation type="journal article" date="2022" name="Plant J.">
        <title>Chromosome-level genome of Camellia lanceoleosa provides a valuable resource for understanding genome evolution and self-incompatibility.</title>
        <authorList>
            <person name="Gong W."/>
            <person name="Xiao S."/>
            <person name="Wang L."/>
            <person name="Liao Z."/>
            <person name="Chang Y."/>
            <person name="Mo W."/>
            <person name="Hu G."/>
            <person name="Li W."/>
            <person name="Zhao G."/>
            <person name="Zhu H."/>
            <person name="Hu X."/>
            <person name="Ji K."/>
            <person name="Xiang X."/>
            <person name="Song Q."/>
            <person name="Yuan D."/>
            <person name="Jin S."/>
            <person name="Zhang L."/>
        </authorList>
    </citation>
    <scope>NUCLEOTIDE SEQUENCE [LARGE SCALE GENOMIC DNA]</scope>
    <source>
        <strain evidence="1">SQ_2022a</strain>
    </source>
</reference>
<organism evidence="1 2">
    <name type="scientific">Camellia lanceoleosa</name>
    <dbReference type="NCBI Taxonomy" id="1840588"/>
    <lineage>
        <taxon>Eukaryota</taxon>
        <taxon>Viridiplantae</taxon>
        <taxon>Streptophyta</taxon>
        <taxon>Embryophyta</taxon>
        <taxon>Tracheophyta</taxon>
        <taxon>Spermatophyta</taxon>
        <taxon>Magnoliopsida</taxon>
        <taxon>eudicotyledons</taxon>
        <taxon>Gunneridae</taxon>
        <taxon>Pentapetalae</taxon>
        <taxon>asterids</taxon>
        <taxon>Ericales</taxon>
        <taxon>Theaceae</taxon>
        <taxon>Camellia</taxon>
    </lineage>
</organism>
<comment type="caution">
    <text evidence="1">The sequence shown here is derived from an EMBL/GenBank/DDBJ whole genome shotgun (WGS) entry which is preliminary data.</text>
</comment>
<gene>
    <name evidence="1" type="ORF">LOK49_LG01G03554</name>
</gene>
<accession>A0ACC0IWZ7</accession>
<evidence type="ECO:0000313" key="1">
    <source>
        <dbReference type="EMBL" id="KAI8029678.1"/>
    </source>
</evidence>
<evidence type="ECO:0000313" key="2">
    <source>
        <dbReference type="Proteomes" id="UP001060215"/>
    </source>
</evidence>
<dbReference type="Proteomes" id="UP001060215">
    <property type="component" value="Chromosome 1"/>
</dbReference>
<sequence length="114" mass="13139">MAGSGVFAKTIDGDVFKYYADGEWKKSSSGKSVSIINPTTRKTQYKVQVNKQGRSEQRKEKQMDALVRRRRNLRIEFSVGRKQLRKLIKRGEAVRGILKGREVRELGRDDLLQI</sequence>
<proteinExistence type="predicted"/>
<protein>
    <submittedName>
        <fullName evidence="1">Uncharacterized protein</fullName>
    </submittedName>
</protein>
<keyword evidence="2" id="KW-1185">Reference proteome</keyword>